<reference evidence="10 11" key="1">
    <citation type="submission" date="2019-07" db="EMBL/GenBank/DDBJ databases">
        <title>Finished genome of Venturia effusa.</title>
        <authorList>
            <person name="Young C.A."/>
            <person name="Cox M.P."/>
            <person name="Ganley A.R.D."/>
            <person name="David W.J."/>
        </authorList>
    </citation>
    <scope>NUCLEOTIDE SEQUENCE [LARGE SCALE GENOMIC DNA]</scope>
    <source>
        <strain evidence="11">albino</strain>
    </source>
</reference>
<dbReference type="InterPro" id="IPR025977">
    <property type="entry name" value="Cnd3_C"/>
</dbReference>
<dbReference type="EMBL" id="CP042186">
    <property type="protein sequence ID" value="QDS68830.1"/>
    <property type="molecule type" value="Genomic_DNA"/>
</dbReference>
<feature type="compositionally biased region" description="Low complexity" evidence="8">
    <location>
        <begin position="24"/>
        <end position="41"/>
    </location>
</feature>
<evidence type="ECO:0000256" key="8">
    <source>
        <dbReference type="SAM" id="MobiDB-lite"/>
    </source>
</evidence>
<dbReference type="GO" id="GO:0000793">
    <property type="term" value="C:condensed chromosome"/>
    <property type="evidence" value="ECO:0007669"/>
    <property type="project" value="TreeGrafter"/>
</dbReference>
<evidence type="ECO:0000256" key="5">
    <source>
        <dbReference type="ARBA" id="ARBA00022776"/>
    </source>
</evidence>
<dbReference type="SUPFAM" id="SSF48371">
    <property type="entry name" value="ARM repeat"/>
    <property type="match status" value="1"/>
</dbReference>
<feature type="compositionally biased region" description="Acidic residues" evidence="8">
    <location>
        <begin position="243"/>
        <end position="258"/>
    </location>
</feature>
<dbReference type="Gene3D" id="1.25.10.10">
    <property type="entry name" value="Leucine-rich Repeat Variant"/>
    <property type="match status" value="2"/>
</dbReference>
<comment type="subcellular location">
    <subcellularLocation>
        <location evidence="1">Chromosome</location>
    </subcellularLocation>
</comment>
<feature type="region of interest" description="Disordered" evidence="8">
    <location>
        <begin position="1"/>
        <end position="42"/>
    </location>
</feature>
<dbReference type="Pfam" id="PF12719">
    <property type="entry name" value="Cnd3"/>
    <property type="match status" value="1"/>
</dbReference>
<feature type="compositionally biased region" description="Polar residues" evidence="8">
    <location>
        <begin position="594"/>
        <end position="607"/>
    </location>
</feature>
<dbReference type="Proteomes" id="UP000316270">
    <property type="component" value="Chromosome 2"/>
</dbReference>
<evidence type="ECO:0000259" key="9">
    <source>
        <dbReference type="Pfam" id="PF12719"/>
    </source>
</evidence>
<dbReference type="GO" id="GO:0007076">
    <property type="term" value="P:mitotic chromosome condensation"/>
    <property type="evidence" value="ECO:0007669"/>
    <property type="project" value="InterPro"/>
</dbReference>
<evidence type="ECO:0000256" key="6">
    <source>
        <dbReference type="ARBA" id="ARBA00023067"/>
    </source>
</evidence>
<dbReference type="PANTHER" id="PTHR14418">
    <property type="entry name" value="CONDENSIN COMPLEX SUBUNIT 3-RELATED"/>
    <property type="match status" value="1"/>
</dbReference>
<evidence type="ECO:0000256" key="3">
    <source>
        <dbReference type="ARBA" id="ARBA00022454"/>
    </source>
</evidence>
<feature type="region of interest" description="Disordered" evidence="8">
    <location>
        <begin position="586"/>
        <end position="625"/>
    </location>
</feature>
<sequence>MPGRTSVRANARAARNSDATVSRKSSTATLKSRASSTRSSAYAVQIPDEGEATSLREAICSVLSEAQRGAATQRKSVVTLRKVQEACCYESAKPRKNALDQDYDEPEFNEEVGRCTLRILGIRKAEPVGDRLIKFLVLFLKHSSEKDNAIFQTVDADTTEGAPETPTSRLVSHILSSALQVMGAKDKTIRYRATQLVAQIVNALDSIDDQLFHLVRHSLVKRLRDKESTVRVQAVIGLGPLANEDDDEQDEDDSDDDTPGGVLGRLREALQHDPSADVRRALLLNLPFTPGTLPYLLERARDLDAATRRALYARLLPALGDFRYLSLTHREKLLRWGLRDRDENVRKATARLFRERWIEDCAKPQGEEGEAPSCPPKVHEPSMAALLELLERIDSSNSGMENGIAHEAMKEFWDGRPDYRDYVTFEDPFFQELSSESVFVARTFTDFCYKSGDSKLRMMLEDKMPEVTKFAFLLQMHVGRLIDAVNKVGMNPDDADVEEEAVQQEFCLEQLLHIGATLDFSDEMGRRKMFQVMREALALPELPDESTRLVMHILRTVCGSEEEFASIALEAIAEVHDTIQEDAADLSDGDESFHSAQSELSGETTPTRRSKKKSKNPADEDDTEVDAEKALREMQVNLKCLHIAQCMLQNVQCNLEASSHLRTMLNSLVIPAVQSHEAPVRERGLKCMGLCCLLSKNLSEENLVLFLHCFNKGHDTLQDIAIQIISDILVTHPSILMSAPTTDEEGNTEATPNPLMKPLLKMYSKGLRSPDKAVQTTAGTALSKLMLATTVQDLDLLRHMVLSYFDPETQANPAFRQSLAYFLPVYCHSRRRNAEAMARVAVSVLHALVERADDLDEEEEMVGTTLVAAQICDWTDPRKTVPGIDGTVKTEPGDLDGHLVLAEELLEKILTPGCQKEERKTYIALLAKLHFAPGSPPEHLQNLFDLANEAFEGKVAVEASARNALTKVQNAISKLLAAAGSSPASKDAGQDVPIDNTEVAPDATEAEASEAHATEIPDADEELDIDMTLGMNITNGPDAEGTVFGDYDDDDDDDDDSDGTIKGDELPVRIKSEKGAASGDESLLESLLGEDSSIL</sequence>
<keyword evidence="6" id="KW-0226">DNA condensation</keyword>
<protein>
    <recommendedName>
        <fullName evidence="9">Nuclear condensin complex subunit 3 C-terminal domain-containing protein</fullName>
    </recommendedName>
</protein>
<evidence type="ECO:0000256" key="4">
    <source>
        <dbReference type="ARBA" id="ARBA00022618"/>
    </source>
</evidence>
<feature type="compositionally biased region" description="Low complexity" evidence="8">
    <location>
        <begin position="1078"/>
        <end position="1095"/>
    </location>
</feature>
<organism evidence="10 11">
    <name type="scientific">Venturia effusa</name>
    <dbReference type="NCBI Taxonomy" id="50376"/>
    <lineage>
        <taxon>Eukaryota</taxon>
        <taxon>Fungi</taxon>
        <taxon>Dikarya</taxon>
        <taxon>Ascomycota</taxon>
        <taxon>Pezizomycotina</taxon>
        <taxon>Dothideomycetes</taxon>
        <taxon>Pleosporomycetidae</taxon>
        <taxon>Venturiales</taxon>
        <taxon>Venturiaceae</taxon>
        <taxon>Venturia</taxon>
    </lineage>
</organism>
<keyword evidence="7" id="KW-0131">Cell cycle</keyword>
<dbReference type="GO" id="GO:0051301">
    <property type="term" value="P:cell division"/>
    <property type="evidence" value="ECO:0007669"/>
    <property type="project" value="UniProtKB-KW"/>
</dbReference>
<dbReference type="InterPro" id="IPR016024">
    <property type="entry name" value="ARM-type_fold"/>
</dbReference>
<keyword evidence="3" id="KW-0158">Chromosome</keyword>
<evidence type="ECO:0000313" key="11">
    <source>
        <dbReference type="Proteomes" id="UP000316270"/>
    </source>
</evidence>
<dbReference type="PANTHER" id="PTHR14418:SF5">
    <property type="entry name" value="CONDENSIN COMPLEX SUBUNIT 3"/>
    <property type="match status" value="1"/>
</dbReference>
<dbReference type="AlphaFoldDB" id="A0A517KZM4"/>
<comment type="similarity">
    <text evidence="2">Belongs to the CND3 (condensin subunit 3) family.</text>
</comment>
<name>A0A517KZM4_9PEZI</name>
<proteinExistence type="inferred from homology"/>
<gene>
    <name evidence="10" type="ORF">FKW77_006539</name>
</gene>
<dbReference type="GO" id="GO:0000796">
    <property type="term" value="C:condensin complex"/>
    <property type="evidence" value="ECO:0007669"/>
    <property type="project" value="InterPro"/>
</dbReference>
<evidence type="ECO:0000256" key="7">
    <source>
        <dbReference type="ARBA" id="ARBA00023306"/>
    </source>
</evidence>
<dbReference type="InterPro" id="IPR011989">
    <property type="entry name" value="ARM-like"/>
</dbReference>
<evidence type="ECO:0000256" key="1">
    <source>
        <dbReference type="ARBA" id="ARBA00004286"/>
    </source>
</evidence>
<keyword evidence="11" id="KW-1185">Reference proteome</keyword>
<feature type="compositionally biased region" description="Acidic residues" evidence="8">
    <location>
        <begin position="1046"/>
        <end position="1058"/>
    </location>
</feature>
<feature type="region of interest" description="Disordered" evidence="8">
    <location>
        <begin position="1002"/>
        <end position="1021"/>
    </location>
</feature>
<feature type="domain" description="Nuclear condensin complex subunit 3 C-terminal" evidence="9">
    <location>
        <begin position="639"/>
        <end position="931"/>
    </location>
</feature>
<dbReference type="STRING" id="50376.A0A517KZM4"/>
<evidence type="ECO:0000256" key="2">
    <source>
        <dbReference type="ARBA" id="ARBA00006533"/>
    </source>
</evidence>
<feature type="compositionally biased region" description="Basic and acidic residues" evidence="8">
    <location>
        <begin position="1059"/>
        <end position="1074"/>
    </location>
</feature>
<keyword evidence="4" id="KW-0132">Cell division</keyword>
<accession>A0A517KZM4</accession>
<keyword evidence="5" id="KW-0498">Mitosis</keyword>
<feature type="region of interest" description="Disordered" evidence="8">
    <location>
        <begin position="1030"/>
        <end position="1095"/>
    </location>
</feature>
<evidence type="ECO:0000313" key="10">
    <source>
        <dbReference type="EMBL" id="QDS68830.1"/>
    </source>
</evidence>
<dbReference type="InterPro" id="IPR027165">
    <property type="entry name" value="CND3"/>
</dbReference>
<feature type="region of interest" description="Disordered" evidence="8">
    <location>
        <begin position="241"/>
        <end position="261"/>
    </location>
</feature>
<dbReference type="OrthoDB" id="27187at2759"/>